<accession>A0ABS4YIV5</accession>
<evidence type="ECO:0000313" key="2">
    <source>
        <dbReference type="EMBL" id="MBP2408696.1"/>
    </source>
</evidence>
<feature type="domain" description="VOC" evidence="1">
    <location>
        <begin position="143"/>
        <end position="276"/>
    </location>
</feature>
<protein>
    <submittedName>
        <fullName evidence="2">Enzyme related to lactoylglutathione lyase</fullName>
    </submittedName>
</protein>
<dbReference type="Pfam" id="PF18029">
    <property type="entry name" value="Glyoxalase_6"/>
    <property type="match status" value="1"/>
</dbReference>
<evidence type="ECO:0000259" key="1">
    <source>
        <dbReference type="PROSITE" id="PS51819"/>
    </source>
</evidence>
<dbReference type="InterPro" id="IPR052164">
    <property type="entry name" value="Anthracycline_SecMetBiosynth"/>
</dbReference>
<name>A0ABS4YIV5_9MICO</name>
<dbReference type="PROSITE" id="PS51819">
    <property type="entry name" value="VOC"/>
    <property type="match status" value="2"/>
</dbReference>
<feature type="domain" description="VOC" evidence="1">
    <location>
        <begin position="11"/>
        <end position="129"/>
    </location>
</feature>
<dbReference type="InterPro" id="IPR041581">
    <property type="entry name" value="Glyoxalase_6"/>
</dbReference>
<keyword evidence="2" id="KW-0456">Lyase</keyword>
<dbReference type="PANTHER" id="PTHR33993:SF14">
    <property type="entry name" value="GB|AAF24581.1"/>
    <property type="match status" value="1"/>
</dbReference>
<keyword evidence="3" id="KW-1185">Reference proteome</keyword>
<organism evidence="2 3">
    <name type="scientific">Brachybacterium fresconis</name>
    <dbReference type="NCBI Taxonomy" id="173363"/>
    <lineage>
        <taxon>Bacteria</taxon>
        <taxon>Bacillati</taxon>
        <taxon>Actinomycetota</taxon>
        <taxon>Actinomycetes</taxon>
        <taxon>Micrococcales</taxon>
        <taxon>Dermabacteraceae</taxon>
        <taxon>Brachybacterium</taxon>
    </lineage>
</organism>
<sequence>MTEPRTYPQGVPSWVDVETADLETTAAFYGGLLGWTFTEATPPGSEFRYLVAQLDGQDVAGVGGPVSSAPSSPTPGWNTYIAVDDAEDAAARVEAAGGSIVRGPADCGPDGVSVIAADPAGVEFRLWQARRRLGAQVANVPGTWNFSDLRAADPSAVAPFYTEVFGWELQDAGATTLLRQPGYGAHLRDTIDPRIYERQAAIGDDGSFADAIAWMEPAGDGERPHWHVRFTITDRDAAATAAERLGGAVRGRLDTDWTREATIVDPHGAEFTISQFLA</sequence>
<dbReference type="RefSeq" id="WP_209889534.1">
    <property type="nucleotide sequence ID" value="NZ_BAAAJV010000001.1"/>
</dbReference>
<dbReference type="PANTHER" id="PTHR33993">
    <property type="entry name" value="GLYOXALASE-RELATED"/>
    <property type="match status" value="1"/>
</dbReference>
<dbReference type="Gene3D" id="3.10.180.10">
    <property type="entry name" value="2,3-Dihydroxybiphenyl 1,2-Dioxygenase, domain 1"/>
    <property type="match status" value="2"/>
</dbReference>
<dbReference type="CDD" id="cd07247">
    <property type="entry name" value="SgaA_N_like"/>
    <property type="match status" value="1"/>
</dbReference>
<gene>
    <name evidence="2" type="ORF">JOF44_001599</name>
</gene>
<comment type="caution">
    <text evidence="2">The sequence shown here is derived from an EMBL/GenBank/DDBJ whole genome shotgun (WGS) entry which is preliminary data.</text>
</comment>
<dbReference type="Pfam" id="PF00903">
    <property type="entry name" value="Glyoxalase"/>
    <property type="match status" value="1"/>
</dbReference>
<dbReference type="InterPro" id="IPR004360">
    <property type="entry name" value="Glyas_Fos-R_dOase_dom"/>
</dbReference>
<dbReference type="GO" id="GO:0016829">
    <property type="term" value="F:lyase activity"/>
    <property type="evidence" value="ECO:0007669"/>
    <property type="project" value="UniProtKB-KW"/>
</dbReference>
<reference evidence="2 3" key="1">
    <citation type="submission" date="2021-03" db="EMBL/GenBank/DDBJ databases">
        <title>Sequencing the genomes of 1000 actinobacteria strains.</title>
        <authorList>
            <person name="Klenk H.-P."/>
        </authorList>
    </citation>
    <scope>NUCLEOTIDE SEQUENCE [LARGE SCALE GENOMIC DNA]</scope>
    <source>
        <strain evidence="2 3">DSM 14564</strain>
    </source>
</reference>
<dbReference type="InterPro" id="IPR029068">
    <property type="entry name" value="Glyas_Bleomycin-R_OHBP_Dase"/>
</dbReference>
<dbReference type="InterPro" id="IPR037523">
    <property type="entry name" value="VOC_core"/>
</dbReference>
<proteinExistence type="predicted"/>
<dbReference type="SUPFAM" id="SSF54593">
    <property type="entry name" value="Glyoxalase/Bleomycin resistance protein/Dihydroxybiphenyl dioxygenase"/>
    <property type="match status" value="2"/>
</dbReference>
<evidence type="ECO:0000313" key="3">
    <source>
        <dbReference type="Proteomes" id="UP000698222"/>
    </source>
</evidence>
<dbReference type="EMBL" id="JAGIOC010000001">
    <property type="protein sequence ID" value="MBP2408696.1"/>
    <property type="molecule type" value="Genomic_DNA"/>
</dbReference>
<dbReference type="Proteomes" id="UP000698222">
    <property type="component" value="Unassembled WGS sequence"/>
</dbReference>